<name>A0A323UVJ3_9RHOO</name>
<keyword evidence="1" id="KW-0732">Signal</keyword>
<comment type="caution">
    <text evidence="2">The sequence shown here is derived from an EMBL/GenBank/DDBJ whole genome shotgun (WGS) entry which is preliminary data.</text>
</comment>
<gene>
    <name evidence="2" type="ORF">DNK49_10145</name>
</gene>
<dbReference type="Proteomes" id="UP000248259">
    <property type="component" value="Unassembled WGS sequence"/>
</dbReference>
<evidence type="ECO:0000256" key="1">
    <source>
        <dbReference type="SAM" id="SignalP"/>
    </source>
</evidence>
<proteinExistence type="predicted"/>
<sequence length="61" mass="6635">MKIWMKAAVATLVLAMHAWGATAVLAGPCQPSVAEVRVGPLQTLWPDVERIMEIQAILHTL</sequence>
<accession>A0A323UVJ3</accession>
<keyword evidence="3" id="KW-1185">Reference proteome</keyword>
<protein>
    <submittedName>
        <fullName evidence="2">Uncharacterized protein</fullName>
    </submittedName>
</protein>
<feature type="signal peptide" evidence="1">
    <location>
        <begin position="1"/>
        <end position="26"/>
    </location>
</feature>
<dbReference type="AlphaFoldDB" id="A0A323UVJ3"/>
<dbReference type="RefSeq" id="WP_110524247.1">
    <property type="nucleotide sequence ID" value="NZ_QKOE01000006.1"/>
</dbReference>
<organism evidence="2 3">
    <name type="scientific">Parazoarcus communis SWub3 = DSM 12120</name>
    <dbReference type="NCBI Taxonomy" id="1121029"/>
    <lineage>
        <taxon>Bacteria</taxon>
        <taxon>Pseudomonadati</taxon>
        <taxon>Pseudomonadota</taxon>
        <taxon>Betaproteobacteria</taxon>
        <taxon>Rhodocyclales</taxon>
        <taxon>Zoogloeaceae</taxon>
        <taxon>Parazoarcus</taxon>
    </lineage>
</organism>
<dbReference type="EMBL" id="QKOE01000006">
    <property type="protein sequence ID" value="PZA16487.1"/>
    <property type="molecule type" value="Genomic_DNA"/>
</dbReference>
<feature type="chain" id="PRO_5016289254" evidence="1">
    <location>
        <begin position="27"/>
        <end position="61"/>
    </location>
</feature>
<reference evidence="2 3" key="1">
    <citation type="submission" date="2018-06" db="EMBL/GenBank/DDBJ databases">
        <title>Azoarcus communis strain SWub3 genome.</title>
        <authorList>
            <person name="Zorraquino Salvo V."/>
            <person name="Toubiana D."/>
            <person name="Blumwald E."/>
        </authorList>
    </citation>
    <scope>NUCLEOTIDE SEQUENCE [LARGE SCALE GENOMIC DNA]</scope>
    <source>
        <strain evidence="2 3">SWub3</strain>
    </source>
</reference>
<evidence type="ECO:0000313" key="3">
    <source>
        <dbReference type="Proteomes" id="UP000248259"/>
    </source>
</evidence>
<evidence type="ECO:0000313" key="2">
    <source>
        <dbReference type="EMBL" id="PZA16487.1"/>
    </source>
</evidence>